<feature type="domain" description="TNase-like" evidence="4">
    <location>
        <begin position="47"/>
        <end position="189"/>
    </location>
</feature>
<name>A0A2G9YL10_9BACT</name>
<keyword evidence="3" id="KW-0378">Hydrolase</keyword>
<keyword evidence="1" id="KW-0540">Nuclease</keyword>
<dbReference type="Gene3D" id="2.40.50.90">
    <property type="match status" value="1"/>
</dbReference>
<proteinExistence type="predicted"/>
<dbReference type="Pfam" id="PF00565">
    <property type="entry name" value="SNase"/>
    <property type="match status" value="1"/>
</dbReference>
<evidence type="ECO:0000256" key="3">
    <source>
        <dbReference type="ARBA" id="ARBA00022801"/>
    </source>
</evidence>
<comment type="caution">
    <text evidence="5">The sequence shown here is derived from an EMBL/GenBank/DDBJ whole genome shotgun (WGS) entry which is preliminary data.</text>
</comment>
<dbReference type="GO" id="GO:0004519">
    <property type="term" value="F:endonuclease activity"/>
    <property type="evidence" value="ECO:0007669"/>
    <property type="project" value="UniProtKB-KW"/>
</dbReference>
<evidence type="ECO:0000313" key="6">
    <source>
        <dbReference type="Proteomes" id="UP000231292"/>
    </source>
</evidence>
<dbReference type="GO" id="GO:0016787">
    <property type="term" value="F:hydrolase activity"/>
    <property type="evidence" value="ECO:0007669"/>
    <property type="project" value="UniProtKB-KW"/>
</dbReference>
<reference evidence="5 6" key="1">
    <citation type="submission" date="2017-09" db="EMBL/GenBank/DDBJ databases">
        <title>Depth-based differentiation of microbial function through sediment-hosted aquifers and enrichment of novel symbionts in the deep terrestrial subsurface.</title>
        <authorList>
            <person name="Probst A.J."/>
            <person name="Ladd B."/>
            <person name="Jarett J.K."/>
            <person name="Geller-Mcgrath D.E."/>
            <person name="Sieber C.M."/>
            <person name="Emerson J.B."/>
            <person name="Anantharaman K."/>
            <person name="Thomas B.C."/>
            <person name="Malmstrom R."/>
            <person name="Stieglmeier M."/>
            <person name="Klingl A."/>
            <person name="Woyke T."/>
            <person name="Ryan C.M."/>
            <person name="Banfield J.F."/>
        </authorList>
    </citation>
    <scope>NUCLEOTIDE SEQUENCE [LARGE SCALE GENOMIC DNA]</scope>
    <source>
        <strain evidence="5">CG23_combo_of_CG06-09_8_20_14_all_41_10</strain>
    </source>
</reference>
<dbReference type="Proteomes" id="UP000231292">
    <property type="component" value="Unassembled WGS sequence"/>
</dbReference>
<keyword evidence="2" id="KW-0255">Endonuclease</keyword>
<dbReference type="InterPro" id="IPR035437">
    <property type="entry name" value="SNase_OB-fold_sf"/>
</dbReference>
<dbReference type="PANTHER" id="PTHR12302:SF3">
    <property type="entry name" value="SERINE_THREONINE-PROTEIN KINASE 31"/>
    <property type="match status" value="1"/>
</dbReference>
<dbReference type="EMBL" id="PCRK01000006">
    <property type="protein sequence ID" value="PIP19919.1"/>
    <property type="molecule type" value="Genomic_DNA"/>
</dbReference>
<sequence length="189" mass="22064">MKYLKVILILTLGILIFGGYLCAADLEPPSYPKEEVKFRIPIGKAYDYTKILVKRAVDGDTLLLENGERVRLIGIDTPEMHESNKLNRDAQRSGQDVETIKQLGRRSYEFTKKIVEGKRVRLEFDVERFDRYKRILAYVYLLDGTFLNAEIVQQGYASLMTYPPNVKYADLFLKLYREARENKRGLWKD</sequence>
<dbReference type="InterPro" id="IPR016071">
    <property type="entry name" value="Staphylococal_nuclease_OB-fold"/>
</dbReference>
<accession>A0A2G9YL10</accession>
<gene>
    <name evidence="5" type="ORF">COX41_00260</name>
</gene>
<organism evidence="5 6">
    <name type="scientific">Candidatus Sherwoodlollariibacterium unditelluris</name>
    <dbReference type="NCBI Taxonomy" id="1974757"/>
    <lineage>
        <taxon>Bacteria</taxon>
        <taxon>Pseudomonadati</taxon>
        <taxon>Candidatus Omnitrophota</taxon>
        <taxon>Candidatus Sherwoodlollariibacterium</taxon>
    </lineage>
</organism>
<evidence type="ECO:0000256" key="1">
    <source>
        <dbReference type="ARBA" id="ARBA00022722"/>
    </source>
</evidence>
<evidence type="ECO:0000313" key="5">
    <source>
        <dbReference type="EMBL" id="PIP19919.1"/>
    </source>
</evidence>
<dbReference type="PROSITE" id="PS50830">
    <property type="entry name" value="TNASE_3"/>
    <property type="match status" value="1"/>
</dbReference>
<evidence type="ECO:0000259" key="4">
    <source>
        <dbReference type="PROSITE" id="PS50830"/>
    </source>
</evidence>
<dbReference type="PANTHER" id="PTHR12302">
    <property type="entry name" value="EBNA2 BINDING PROTEIN P100"/>
    <property type="match status" value="1"/>
</dbReference>
<dbReference type="SMART" id="SM00318">
    <property type="entry name" value="SNc"/>
    <property type="match status" value="1"/>
</dbReference>
<dbReference type="AlphaFoldDB" id="A0A2G9YL10"/>
<protein>
    <submittedName>
        <fullName evidence="5">Thermonuclease</fullName>
    </submittedName>
</protein>
<evidence type="ECO:0000256" key="2">
    <source>
        <dbReference type="ARBA" id="ARBA00022759"/>
    </source>
</evidence>
<dbReference type="SUPFAM" id="SSF50199">
    <property type="entry name" value="Staphylococcal nuclease"/>
    <property type="match status" value="1"/>
</dbReference>